<protein>
    <submittedName>
        <fullName evidence="2">Uncharacterized protein</fullName>
    </submittedName>
</protein>
<name>A0AAV1VVQ3_LUPLU</name>
<sequence length="70" mass="8151">MNSINPSAPATSCQSFPTGIMVQVVVVMEMIIIKMLMVKWETLHLNKLLELRENEKNSTWRRQQEKSSHH</sequence>
<keyword evidence="3" id="KW-1185">Reference proteome</keyword>
<keyword evidence="1" id="KW-1133">Transmembrane helix</keyword>
<reference evidence="2 3" key="1">
    <citation type="submission" date="2024-03" db="EMBL/GenBank/DDBJ databases">
        <authorList>
            <person name="Martinez-Hernandez J."/>
        </authorList>
    </citation>
    <scope>NUCLEOTIDE SEQUENCE [LARGE SCALE GENOMIC DNA]</scope>
</reference>
<accession>A0AAV1VVQ3</accession>
<evidence type="ECO:0000313" key="2">
    <source>
        <dbReference type="EMBL" id="CAL0301099.1"/>
    </source>
</evidence>
<dbReference type="Proteomes" id="UP001497480">
    <property type="component" value="Unassembled WGS sequence"/>
</dbReference>
<feature type="transmembrane region" description="Helical" evidence="1">
    <location>
        <begin position="20"/>
        <end position="38"/>
    </location>
</feature>
<keyword evidence="1" id="KW-0472">Membrane</keyword>
<evidence type="ECO:0000313" key="3">
    <source>
        <dbReference type="Proteomes" id="UP001497480"/>
    </source>
</evidence>
<comment type="caution">
    <text evidence="2">The sequence shown here is derived from an EMBL/GenBank/DDBJ whole genome shotgun (WGS) entry which is preliminary data.</text>
</comment>
<organism evidence="2 3">
    <name type="scientific">Lupinus luteus</name>
    <name type="common">European yellow lupine</name>
    <dbReference type="NCBI Taxonomy" id="3873"/>
    <lineage>
        <taxon>Eukaryota</taxon>
        <taxon>Viridiplantae</taxon>
        <taxon>Streptophyta</taxon>
        <taxon>Embryophyta</taxon>
        <taxon>Tracheophyta</taxon>
        <taxon>Spermatophyta</taxon>
        <taxon>Magnoliopsida</taxon>
        <taxon>eudicotyledons</taxon>
        <taxon>Gunneridae</taxon>
        <taxon>Pentapetalae</taxon>
        <taxon>rosids</taxon>
        <taxon>fabids</taxon>
        <taxon>Fabales</taxon>
        <taxon>Fabaceae</taxon>
        <taxon>Papilionoideae</taxon>
        <taxon>50 kb inversion clade</taxon>
        <taxon>genistoids sensu lato</taxon>
        <taxon>core genistoids</taxon>
        <taxon>Genisteae</taxon>
        <taxon>Lupinus</taxon>
    </lineage>
</organism>
<dbReference type="EMBL" id="CAXHTB010000002">
    <property type="protein sequence ID" value="CAL0301099.1"/>
    <property type="molecule type" value="Genomic_DNA"/>
</dbReference>
<evidence type="ECO:0000256" key="1">
    <source>
        <dbReference type="SAM" id="Phobius"/>
    </source>
</evidence>
<gene>
    <name evidence="2" type="ORF">LLUT_LOCUS2159</name>
</gene>
<keyword evidence="1" id="KW-0812">Transmembrane</keyword>
<proteinExistence type="predicted"/>
<dbReference type="AlphaFoldDB" id="A0AAV1VVQ3"/>